<dbReference type="AlphaFoldDB" id="A0A2S5A8F4"/>
<dbReference type="FunFam" id="2.60.40.10:FF:000495">
    <property type="entry name" value="Periplasmic beta-glucosidase"/>
    <property type="match status" value="1"/>
</dbReference>
<dbReference type="InterPro" id="IPR051915">
    <property type="entry name" value="Cellulose_Degrad_GH3"/>
</dbReference>
<dbReference type="InterPro" id="IPR036962">
    <property type="entry name" value="Glyco_hydro_3_N_sf"/>
</dbReference>
<feature type="signal peptide" evidence="7">
    <location>
        <begin position="1"/>
        <end position="22"/>
    </location>
</feature>
<dbReference type="Pfam" id="PF01915">
    <property type="entry name" value="Glyco_hydro_3_C"/>
    <property type="match status" value="1"/>
</dbReference>
<dbReference type="SUPFAM" id="SSF52279">
    <property type="entry name" value="Beta-D-glucan exohydrolase, C-terminal domain"/>
    <property type="match status" value="1"/>
</dbReference>
<evidence type="ECO:0000313" key="10">
    <source>
        <dbReference type="Proteomes" id="UP000236893"/>
    </source>
</evidence>
<keyword evidence="6" id="KW-0326">Glycosidase</keyword>
<dbReference type="EC" id="3.2.1.21" evidence="3"/>
<dbReference type="InterPro" id="IPR002772">
    <property type="entry name" value="Glyco_hydro_3_C"/>
</dbReference>
<evidence type="ECO:0000256" key="3">
    <source>
        <dbReference type="ARBA" id="ARBA00012744"/>
    </source>
</evidence>
<evidence type="ECO:0000313" key="9">
    <source>
        <dbReference type="EMBL" id="POY38537.1"/>
    </source>
</evidence>
<dbReference type="OrthoDB" id="9758670at2"/>
<evidence type="ECO:0000256" key="6">
    <source>
        <dbReference type="ARBA" id="ARBA00023295"/>
    </source>
</evidence>
<dbReference type="EMBL" id="PQVF01000002">
    <property type="protein sequence ID" value="POY38537.1"/>
    <property type="molecule type" value="Genomic_DNA"/>
</dbReference>
<dbReference type="Gene3D" id="2.60.40.10">
    <property type="entry name" value="Immunoglobulins"/>
    <property type="match status" value="1"/>
</dbReference>
<dbReference type="InterPro" id="IPR001764">
    <property type="entry name" value="Glyco_hydro_3_N"/>
</dbReference>
<dbReference type="FunFam" id="3.20.20.300:FF:000007">
    <property type="entry name" value="Lysosomal beta glucosidase"/>
    <property type="match status" value="1"/>
</dbReference>
<comment type="catalytic activity">
    <reaction evidence="1">
        <text>Hydrolysis of terminal, non-reducing beta-D-glucosyl residues with release of beta-D-glucose.</text>
        <dbReference type="EC" id="3.2.1.21"/>
    </reaction>
</comment>
<feature type="chain" id="PRO_5015453529" description="beta-glucosidase" evidence="7">
    <location>
        <begin position="23"/>
        <end position="772"/>
    </location>
</feature>
<evidence type="ECO:0000256" key="4">
    <source>
        <dbReference type="ARBA" id="ARBA00022729"/>
    </source>
</evidence>
<keyword evidence="5" id="KW-0378">Hydrolase</keyword>
<feature type="domain" description="Fibronectin type III-like" evidence="8">
    <location>
        <begin position="690"/>
        <end position="759"/>
    </location>
</feature>
<gene>
    <name evidence="9" type="ORF">C3K47_03840</name>
</gene>
<comment type="similarity">
    <text evidence="2">Belongs to the glycosyl hydrolase 3 family.</text>
</comment>
<accession>A0A2S5A8F4</accession>
<dbReference type="GO" id="GO:0008422">
    <property type="term" value="F:beta-glucosidase activity"/>
    <property type="evidence" value="ECO:0007669"/>
    <property type="project" value="UniProtKB-EC"/>
</dbReference>
<dbReference type="InterPro" id="IPR026891">
    <property type="entry name" value="Fn3-like"/>
</dbReference>
<evidence type="ECO:0000256" key="7">
    <source>
        <dbReference type="SAM" id="SignalP"/>
    </source>
</evidence>
<dbReference type="Pfam" id="PF14310">
    <property type="entry name" value="Fn3-like"/>
    <property type="match status" value="1"/>
</dbReference>
<comment type="caution">
    <text evidence="9">The sequence shown here is derived from an EMBL/GenBank/DDBJ whole genome shotgun (WGS) entry which is preliminary data.</text>
</comment>
<dbReference type="PANTHER" id="PTHR30620">
    <property type="entry name" value="PERIPLASMIC BETA-GLUCOSIDASE-RELATED"/>
    <property type="match status" value="1"/>
</dbReference>
<proteinExistence type="inferred from homology"/>
<dbReference type="PANTHER" id="PTHR30620:SF16">
    <property type="entry name" value="LYSOSOMAL BETA GLUCOSIDASE"/>
    <property type="match status" value="1"/>
</dbReference>
<evidence type="ECO:0000259" key="8">
    <source>
        <dbReference type="SMART" id="SM01217"/>
    </source>
</evidence>
<dbReference type="PRINTS" id="PR00133">
    <property type="entry name" value="GLHYDRLASE3"/>
</dbReference>
<sequence length="772" mass="84459">MKFNKVSLTLLLAAAVCSGAYAQTKKTKGTPAQTAATPLTSADIEKKIDELLAKMSLEDKVGQMTQISIEILLKTESGKVVEPHQLDLDKLSECIRTHKVGSILNVGGDAQTVANWQGVIETIQKMALESPNKIPVLYGIDAIHGNNYTANSVLFPQQIAQAASFNPQMVRKAAEITAYETRASFTPWTFSPVLDLGRNQVWPRIWETFGEDPYLVAEMGKAMVKGFQGESLVTDKFHVAACLKHYMGYSMPLSGHDRTPAWIPERELREYFLPQFAEAVKAGAKTVMVNSGEINGVPVHANKHILTDILKGELNFKGFAVSDWQDIEYLYQRHHVAKDNKEAVMMAINAGIDMSMVPTDYTFCDALIELAKEGKVPMSRIDDAVRRVLRVKFEVDLFNNPTGNAKDYLAFNSADHSKVNYDVAAECVALLKNNNNILPLASTAKILVTGPAAKSMRALNGGWSRNWQGLNSDVTEADKNNIFEGLQKTFGAANIDYSEGASFTDATSISEAVAKAAKADVIVLCIGENSYTETPGNIGDLDISKSQIELAKALAATGKPIVFVLTEGRPRVLAEIEPLSSAVVHAFLLGNEGGNVIADVLAGKINPSGKLPYTYPRSSNSLHNYYHKTTETLPFDEWAGYNPQWEFGYGLSYTTFKYANLKVSNNQIAENGKITVSVEVTNTGKVAGKESVLLFAKDLVASITPEAKRLRGFEKVALQPGETKTVSFEIDRERLSFINNDLKRVTEPGEFMIQIGDQKTSISVLEGTTSSD</sequence>
<dbReference type="InterPro" id="IPR036881">
    <property type="entry name" value="Glyco_hydro_3_C_sf"/>
</dbReference>
<keyword evidence="4 7" id="KW-0732">Signal</keyword>
<dbReference type="InterPro" id="IPR013783">
    <property type="entry name" value="Ig-like_fold"/>
</dbReference>
<evidence type="ECO:0000256" key="1">
    <source>
        <dbReference type="ARBA" id="ARBA00000448"/>
    </source>
</evidence>
<dbReference type="Pfam" id="PF00933">
    <property type="entry name" value="Glyco_hydro_3"/>
    <property type="match status" value="1"/>
</dbReference>
<dbReference type="InterPro" id="IPR017853">
    <property type="entry name" value="GH"/>
</dbReference>
<dbReference type="Gene3D" id="3.40.50.1700">
    <property type="entry name" value="Glycoside hydrolase family 3 C-terminal domain"/>
    <property type="match status" value="1"/>
</dbReference>
<organism evidence="9 10">
    <name type="scientific">Solitalea longa</name>
    <dbReference type="NCBI Taxonomy" id="2079460"/>
    <lineage>
        <taxon>Bacteria</taxon>
        <taxon>Pseudomonadati</taxon>
        <taxon>Bacteroidota</taxon>
        <taxon>Sphingobacteriia</taxon>
        <taxon>Sphingobacteriales</taxon>
        <taxon>Sphingobacteriaceae</taxon>
        <taxon>Solitalea</taxon>
    </lineage>
</organism>
<reference evidence="9 10" key="1">
    <citation type="submission" date="2018-01" db="EMBL/GenBank/DDBJ databases">
        <authorList>
            <person name="Gaut B.S."/>
            <person name="Morton B.R."/>
            <person name="Clegg M.T."/>
            <person name="Duvall M.R."/>
        </authorList>
    </citation>
    <scope>NUCLEOTIDE SEQUENCE [LARGE SCALE GENOMIC DNA]</scope>
    <source>
        <strain evidence="9 10">HR-AV</strain>
    </source>
</reference>
<dbReference type="SMART" id="SM01217">
    <property type="entry name" value="Fn3_like"/>
    <property type="match status" value="1"/>
</dbReference>
<name>A0A2S5A8F4_9SPHI</name>
<evidence type="ECO:0000256" key="2">
    <source>
        <dbReference type="ARBA" id="ARBA00005336"/>
    </source>
</evidence>
<dbReference type="SUPFAM" id="SSF51445">
    <property type="entry name" value="(Trans)glycosidases"/>
    <property type="match status" value="1"/>
</dbReference>
<dbReference type="Proteomes" id="UP000236893">
    <property type="component" value="Unassembled WGS sequence"/>
</dbReference>
<keyword evidence="10" id="KW-1185">Reference proteome</keyword>
<dbReference type="RefSeq" id="WP_103787794.1">
    <property type="nucleotide sequence ID" value="NZ_PQVF01000002.1"/>
</dbReference>
<dbReference type="Gene3D" id="3.20.20.300">
    <property type="entry name" value="Glycoside hydrolase, family 3, N-terminal domain"/>
    <property type="match status" value="1"/>
</dbReference>
<protein>
    <recommendedName>
        <fullName evidence="3">beta-glucosidase</fullName>
        <ecNumber evidence="3">3.2.1.21</ecNumber>
    </recommendedName>
</protein>
<dbReference type="GO" id="GO:0009251">
    <property type="term" value="P:glucan catabolic process"/>
    <property type="evidence" value="ECO:0007669"/>
    <property type="project" value="TreeGrafter"/>
</dbReference>
<evidence type="ECO:0000256" key="5">
    <source>
        <dbReference type="ARBA" id="ARBA00022801"/>
    </source>
</evidence>